<dbReference type="CDD" id="cd19821">
    <property type="entry name" value="Bbox1_BBX-like"/>
    <property type="match status" value="1"/>
</dbReference>
<dbReference type="EMBL" id="LHPG02000008">
    <property type="protein sequence ID" value="PRW56731.1"/>
    <property type="molecule type" value="Genomic_DNA"/>
</dbReference>
<comment type="subcellular location">
    <subcellularLocation>
        <location evidence="1 7">Nucleus</location>
    </subcellularLocation>
</comment>
<dbReference type="Proteomes" id="UP000239899">
    <property type="component" value="Unassembled WGS sequence"/>
</dbReference>
<reference evidence="10 11" key="1">
    <citation type="journal article" date="2018" name="Plant J.">
        <title>Genome sequences of Chlorella sorokiniana UTEX 1602 and Micractinium conductrix SAG 241.80: implications to maltose excretion by a green alga.</title>
        <authorList>
            <person name="Arriola M.B."/>
            <person name="Velmurugan N."/>
            <person name="Zhang Y."/>
            <person name="Plunkett M.H."/>
            <person name="Hondzo H."/>
            <person name="Barney B.M."/>
        </authorList>
    </citation>
    <scope>NUCLEOTIDE SEQUENCE [LARGE SCALE GENOMIC DNA]</scope>
    <source>
        <strain evidence="11">UTEX 1602</strain>
    </source>
</reference>
<evidence type="ECO:0000256" key="6">
    <source>
        <dbReference type="PROSITE-ProRule" id="PRU00024"/>
    </source>
</evidence>
<comment type="caution">
    <text evidence="10">The sequence shown here is derived from an EMBL/GenBank/DDBJ whole genome shotgun (WGS) entry which is preliminary data.</text>
</comment>
<keyword evidence="5 7" id="KW-0539">Nucleus</keyword>
<dbReference type="PANTHER" id="PTHR31319">
    <property type="entry name" value="ZINC FINGER PROTEIN CONSTANS-LIKE 4"/>
    <property type="match status" value="1"/>
</dbReference>
<dbReference type="OrthoDB" id="512302at2759"/>
<dbReference type="GO" id="GO:0008270">
    <property type="term" value="F:zinc ion binding"/>
    <property type="evidence" value="ECO:0007669"/>
    <property type="project" value="UniProtKB-KW"/>
</dbReference>
<sequence length="367" mass="38449">MPGKIAPNVRCALCDEAAVCYCVNDDAHLCTGCDVKMHSANPLLARHERRPLSALACQAECASAAPSAAPAASHSTDCDVGVVPQLSPAAPVAAPMPAPAPVAEPMPAPVAPLAAPLDLYEDSFLGRSLTTSDLLDLDDLELPGGGAFFDPLDDCVVPSFDADLRPAGGDRHFDGAASVQSSFLSQPPAFVPSYLRHAPYMKQQQQQPVHMVPLGGAPGVPATHHMAAVPQAGPGPMSAADAEAEAARVQRHRERQRKKRAFGRAVRYQSRRAYAEIRPRIKGRFVTPEEYAAYQAQQAAIAAGEPVPEMPNATFEPAAAPEAPAAVPAAPEPKVAGMMGGYMAPPAVHAEPIEEDAVVPMPAFMMA</sequence>
<dbReference type="InterPro" id="IPR010402">
    <property type="entry name" value="CCT_domain"/>
</dbReference>
<evidence type="ECO:0000313" key="10">
    <source>
        <dbReference type="EMBL" id="PRW56731.1"/>
    </source>
</evidence>
<gene>
    <name evidence="10" type="ORF">C2E21_4722</name>
</gene>
<evidence type="ECO:0000256" key="4">
    <source>
        <dbReference type="ARBA" id="ARBA00022833"/>
    </source>
</evidence>
<evidence type="ECO:0000256" key="5">
    <source>
        <dbReference type="ARBA" id="ARBA00023242"/>
    </source>
</evidence>
<dbReference type="SMART" id="SM00336">
    <property type="entry name" value="BBOX"/>
    <property type="match status" value="1"/>
</dbReference>
<evidence type="ECO:0000256" key="1">
    <source>
        <dbReference type="ARBA" id="ARBA00004123"/>
    </source>
</evidence>
<proteinExistence type="inferred from homology"/>
<dbReference type="AlphaFoldDB" id="A0A2P6TRP5"/>
<name>A0A2P6TRP5_CHLSO</name>
<feature type="domain" description="B box-type" evidence="8">
    <location>
        <begin position="6"/>
        <end position="52"/>
    </location>
</feature>
<dbReference type="PROSITE" id="PS51017">
    <property type="entry name" value="CCT"/>
    <property type="match status" value="1"/>
</dbReference>
<evidence type="ECO:0000313" key="11">
    <source>
        <dbReference type="Proteomes" id="UP000239899"/>
    </source>
</evidence>
<keyword evidence="3" id="KW-0479">Metal-binding</keyword>
<dbReference type="Pfam" id="PF00643">
    <property type="entry name" value="zf-B_box"/>
    <property type="match status" value="1"/>
</dbReference>
<organism evidence="10 11">
    <name type="scientific">Chlorella sorokiniana</name>
    <name type="common">Freshwater green alga</name>
    <dbReference type="NCBI Taxonomy" id="3076"/>
    <lineage>
        <taxon>Eukaryota</taxon>
        <taxon>Viridiplantae</taxon>
        <taxon>Chlorophyta</taxon>
        <taxon>core chlorophytes</taxon>
        <taxon>Trebouxiophyceae</taxon>
        <taxon>Chlorellales</taxon>
        <taxon>Chlorellaceae</taxon>
        <taxon>Chlorella clade</taxon>
        <taxon>Chlorella</taxon>
    </lineage>
</organism>
<dbReference type="GO" id="GO:0005634">
    <property type="term" value="C:nucleus"/>
    <property type="evidence" value="ECO:0007669"/>
    <property type="project" value="UniProtKB-SubCell"/>
</dbReference>
<protein>
    <submittedName>
        <fullName evidence="10">Zinc finger CONSTANS-LIKE 5</fullName>
    </submittedName>
</protein>
<comment type="similarity">
    <text evidence="2">Belongs to the CONSTANS family.</text>
</comment>
<evidence type="ECO:0000256" key="3">
    <source>
        <dbReference type="ARBA" id="ARBA00022723"/>
    </source>
</evidence>
<accession>A0A2P6TRP5</accession>
<evidence type="ECO:0000256" key="2">
    <source>
        <dbReference type="ARBA" id="ARBA00010024"/>
    </source>
</evidence>
<feature type="domain" description="CCT" evidence="9">
    <location>
        <begin position="245"/>
        <end position="288"/>
    </location>
</feature>
<dbReference type="Pfam" id="PF06203">
    <property type="entry name" value="CCT"/>
    <property type="match status" value="1"/>
</dbReference>
<evidence type="ECO:0000256" key="7">
    <source>
        <dbReference type="PROSITE-ProRule" id="PRU00357"/>
    </source>
</evidence>
<dbReference type="STRING" id="3076.A0A2P6TRP5"/>
<evidence type="ECO:0000259" key="9">
    <source>
        <dbReference type="PROSITE" id="PS51017"/>
    </source>
</evidence>
<dbReference type="PROSITE" id="PS50119">
    <property type="entry name" value="ZF_BBOX"/>
    <property type="match status" value="1"/>
</dbReference>
<keyword evidence="11" id="KW-1185">Reference proteome</keyword>
<keyword evidence="4" id="KW-0862">Zinc</keyword>
<dbReference type="InterPro" id="IPR045281">
    <property type="entry name" value="CONSTANS-like"/>
</dbReference>
<dbReference type="PANTHER" id="PTHR31319:SF77">
    <property type="entry name" value="ZINC FINGER PROTEIN CONSTANS-LIKE 4"/>
    <property type="match status" value="1"/>
</dbReference>
<dbReference type="InterPro" id="IPR000315">
    <property type="entry name" value="Znf_B-box"/>
</dbReference>
<keyword evidence="6" id="KW-0863">Zinc-finger</keyword>
<evidence type="ECO:0000259" key="8">
    <source>
        <dbReference type="PROSITE" id="PS50119"/>
    </source>
</evidence>
<dbReference type="GO" id="GO:0003700">
    <property type="term" value="F:DNA-binding transcription factor activity"/>
    <property type="evidence" value="ECO:0007669"/>
    <property type="project" value="TreeGrafter"/>
</dbReference>
<dbReference type="InterPro" id="IPR049808">
    <property type="entry name" value="CONSTANS-like_Bbox1"/>
</dbReference>